<keyword evidence="2" id="KW-1185">Reference proteome</keyword>
<accession>A0A926L1L8</accession>
<comment type="caution">
    <text evidence="1">The sequence shown here is derived from an EMBL/GenBank/DDBJ whole genome shotgun (WGS) entry which is preliminary data.</text>
</comment>
<dbReference type="AlphaFoldDB" id="A0A926L1L8"/>
<dbReference type="EMBL" id="JACVQF010000187">
    <property type="protein sequence ID" value="MBD0420215.1"/>
    <property type="molecule type" value="Genomic_DNA"/>
</dbReference>
<dbReference type="RefSeq" id="WP_188181499.1">
    <property type="nucleotide sequence ID" value="NZ_JACVQF010000187.1"/>
</dbReference>
<gene>
    <name evidence="1" type="ORF">H0H10_13750</name>
</gene>
<reference evidence="1" key="2">
    <citation type="submission" date="2020-09" db="EMBL/GenBank/DDBJ databases">
        <authorList>
            <person name="Luo X."/>
        </authorList>
    </citation>
    <scope>NUCLEOTIDE SEQUENCE</scope>
    <source>
        <strain evidence="1">TRM S81-3</strain>
    </source>
</reference>
<sequence length="135" mass="14311">MTPHAAISAFDYFRAVQADNTGAAREFTGAEPRMTRMPPYRLVPCCCTRARCRCCCLVVLLLVAATPPYRRLASTSLRSGRRGAARCFQLAALGPGRVAVRVCRASSRAAPSLWAGASGAALLCRVLAPAGRGGR</sequence>
<proteinExistence type="predicted"/>
<reference evidence="1" key="1">
    <citation type="submission" date="2020-09" db="EMBL/GenBank/DDBJ databases">
        <title>Streptomyces grisecoloratus sp. nov., isolated from cotton soil.</title>
        <authorList>
            <person name="Xing L."/>
        </authorList>
    </citation>
    <scope>NUCLEOTIDE SEQUENCE</scope>
    <source>
        <strain evidence="1">TRM S81-3</strain>
    </source>
</reference>
<evidence type="ECO:0000313" key="2">
    <source>
        <dbReference type="Proteomes" id="UP000621210"/>
    </source>
</evidence>
<evidence type="ECO:0000313" key="1">
    <source>
        <dbReference type="EMBL" id="MBD0420215.1"/>
    </source>
</evidence>
<protein>
    <submittedName>
        <fullName evidence="1">Uncharacterized protein</fullName>
    </submittedName>
</protein>
<dbReference type="Proteomes" id="UP000621210">
    <property type="component" value="Unassembled WGS sequence"/>
</dbReference>
<name>A0A926L1L8_9ACTN</name>
<organism evidence="1 2">
    <name type="scientific">Streptomyces griseicoloratus</name>
    <dbReference type="NCBI Taxonomy" id="2752516"/>
    <lineage>
        <taxon>Bacteria</taxon>
        <taxon>Bacillati</taxon>
        <taxon>Actinomycetota</taxon>
        <taxon>Actinomycetes</taxon>
        <taxon>Kitasatosporales</taxon>
        <taxon>Streptomycetaceae</taxon>
        <taxon>Streptomyces</taxon>
    </lineage>
</organism>